<accession>A0ABR0EXF0</accession>
<dbReference type="InterPro" id="IPR050300">
    <property type="entry name" value="GDXG_lipolytic_enzyme"/>
</dbReference>
<protein>
    <recommendedName>
        <fullName evidence="2">Alpha/beta hydrolase fold-3 domain-containing protein</fullName>
    </recommendedName>
</protein>
<dbReference type="EMBL" id="JAXOVC010000002">
    <property type="protein sequence ID" value="KAK4505753.1"/>
    <property type="molecule type" value="Genomic_DNA"/>
</dbReference>
<keyword evidence="1" id="KW-0378">Hydrolase</keyword>
<dbReference type="Proteomes" id="UP001305779">
    <property type="component" value="Unassembled WGS sequence"/>
</dbReference>
<evidence type="ECO:0000313" key="4">
    <source>
        <dbReference type="Proteomes" id="UP001305779"/>
    </source>
</evidence>
<dbReference type="InterPro" id="IPR029058">
    <property type="entry name" value="AB_hydrolase_fold"/>
</dbReference>
<evidence type="ECO:0000259" key="2">
    <source>
        <dbReference type="Pfam" id="PF07859"/>
    </source>
</evidence>
<dbReference type="SUPFAM" id="SSF53474">
    <property type="entry name" value="alpha/beta-Hydrolases"/>
    <property type="match status" value="1"/>
</dbReference>
<dbReference type="PANTHER" id="PTHR48081:SF8">
    <property type="entry name" value="ALPHA_BETA HYDROLASE FOLD-3 DOMAIN-CONTAINING PROTEIN-RELATED"/>
    <property type="match status" value="1"/>
</dbReference>
<keyword evidence="4" id="KW-1185">Reference proteome</keyword>
<reference evidence="3 4" key="1">
    <citation type="journal article" date="2023" name="G3 (Bethesda)">
        <title>A chromosome-level genome assembly of Zasmidium syzygii isolated from banana leaves.</title>
        <authorList>
            <person name="van Westerhoven A.C."/>
            <person name="Mehrabi R."/>
            <person name="Talebi R."/>
            <person name="Steentjes M.B.F."/>
            <person name="Corcolon B."/>
            <person name="Chong P.A."/>
            <person name="Kema G.H.J."/>
            <person name="Seidl M.F."/>
        </authorList>
    </citation>
    <scope>NUCLEOTIDE SEQUENCE [LARGE SCALE GENOMIC DNA]</scope>
    <source>
        <strain evidence="3 4">P124</strain>
    </source>
</reference>
<feature type="domain" description="Alpha/beta hydrolase fold-3" evidence="2">
    <location>
        <begin position="73"/>
        <end position="275"/>
    </location>
</feature>
<gene>
    <name evidence="3" type="ORF">PRZ48_003718</name>
</gene>
<sequence>MAPSQESQALAQLFKTIAANFPSEPNHFLERCVYDQVHQAAAEPTGVTYENTVAAGRPCLWIRPENASPKHAMLFMHGGGFSFGSPNGHRKMSAHLAKACNVAALSVDYRLAPENPYPAGIDDCVNAYKFLLEQGFKPEHIVVAGDSCGGGLSASVPLSAQKQGLPLPGAVVSLSPSYDLTNDLESMKTNNDVDVLQSEAFVAMLGDRFTNGDQALKKDPIVSPLYADLDGLPPHWISCGGYDMLLDSGKKFAEKAKAAGVEVVLEIHEGQQHVMEFMAGKAPEANESIRRIGEWVQGKIGSQGYGYGILN</sequence>
<dbReference type="PANTHER" id="PTHR48081">
    <property type="entry name" value="AB HYDROLASE SUPERFAMILY PROTEIN C4A8.06C"/>
    <property type="match status" value="1"/>
</dbReference>
<evidence type="ECO:0000256" key="1">
    <source>
        <dbReference type="ARBA" id="ARBA00022801"/>
    </source>
</evidence>
<dbReference type="InterPro" id="IPR013094">
    <property type="entry name" value="AB_hydrolase_3"/>
</dbReference>
<dbReference type="Pfam" id="PF07859">
    <property type="entry name" value="Abhydrolase_3"/>
    <property type="match status" value="1"/>
</dbReference>
<proteinExistence type="predicted"/>
<dbReference type="Gene3D" id="3.40.50.1820">
    <property type="entry name" value="alpha/beta hydrolase"/>
    <property type="match status" value="1"/>
</dbReference>
<organism evidence="3 4">
    <name type="scientific">Zasmidium cellare</name>
    <name type="common">Wine cellar mold</name>
    <name type="synonym">Racodium cellare</name>
    <dbReference type="NCBI Taxonomy" id="395010"/>
    <lineage>
        <taxon>Eukaryota</taxon>
        <taxon>Fungi</taxon>
        <taxon>Dikarya</taxon>
        <taxon>Ascomycota</taxon>
        <taxon>Pezizomycotina</taxon>
        <taxon>Dothideomycetes</taxon>
        <taxon>Dothideomycetidae</taxon>
        <taxon>Mycosphaerellales</taxon>
        <taxon>Mycosphaerellaceae</taxon>
        <taxon>Zasmidium</taxon>
    </lineage>
</organism>
<name>A0ABR0EXF0_ZASCE</name>
<evidence type="ECO:0000313" key="3">
    <source>
        <dbReference type="EMBL" id="KAK4505753.1"/>
    </source>
</evidence>
<comment type="caution">
    <text evidence="3">The sequence shown here is derived from an EMBL/GenBank/DDBJ whole genome shotgun (WGS) entry which is preliminary data.</text>
</comment>